<reference evidence="1 4" key="2">
    <citation type="submission" date="2024-06" db="EMBL/GenBank/DDBJ databases">
        <title>Genomic Encyclopedia of Type Strains, Phase IV (KMG-IV): sequencing the most valuable type-strain genomes for metagenomic binning, comparative biology and taxonomic classification.</title>
        <authorList>
            <person name="Goeker M."/>
        </authorList>
    </citation>
    <scope>NUCLEOTIDE SEQUENCE [LARGE SCALE GENOMIC DNA]</scope>
    <source>
        <strain evidence="1 4">D-501</strain>
    </source>
</reference>
<name>A0A5C1PXQ6_9BURK</name>
<dbReference type="EMBL" id="JBEPLS010000009">
    <property type="protein sequence ID" value="MET3604795.1"/>
    <property type="molecule type" value="Genomic_DNA"/>
</dbReference>
<accession>A0A5C1PXQ6</accession>
<dbReference type="RefSeq" id="WP_149502196.1">
    <property type="nucleotide sequence ID" value="NZ_CP035708.1"/>
</dbReference>
<organism evidence="2 3">
    <name type="scientific">Sphaerotilus sulfidivorans</name>
    <dbReference type="NCBI Taxonomy" id="639200"/>
    <lineage>
        <taxon>Bacteria</taxon>
        <taxon>Pseudomonadati</taxon>
        <taxon>Pseudomonadota</taxon>
        <taxon>Betaproteobacteria</taxon>
        <taxon>Burkholderiales</taxon>
        <taxon>Sphaerotilaceae</taxon>
        <taxon>Sphaerotilus</taxon>
    </lineage>
</organism>
<dbReference type="KEGG" id="snn:EWH46_00785"/>
<dbReference type="OrthoDB" id="8970090at2"/>
<protein>
    <submittedName>
        <fullName evidence="2">Uncharacterized protein</fullName>
    </submittedName>
</protein>
<dbReference type="Proteomes" id="UP001549111">
    <property type="component" value="Unassembled WGS sequence"/>
</dbReference>
<proteinExistence type="predicted"/>
<dbReference type="AlphaFoldDB" id="A0A5C1PXQ6"/>
<sequence>MFDIEPSPRPAQVISDPSEAQACLWALDPALDQLIFLEASGSGLRARKEVTRLHAPTAAGTLHWHSLVHALRTILTLRAWLSKDNNNCPMIVSPDKSIAILMMTGCKDTGKKHGQPKNQADKGPVLDAAIQQNNQYDLFELRALHELKRPPSGTQIWVFLYHVDEQQGSVTIRAELSRPSAFKGKKIIAWSDRIILETLSDGPVNVNIADVPQAPIDVSVERKTG</sequence>
<keyword evidence="4" id="KW-1185">Reference proteome</keyword>
<reference evidence="2 3" key="1">
    <citation type="submission" date="2019-02" db="EMBL/GenBank/DDBJ databases">
        <title>Complete Genome Sequence and Methylome Analysis of Sphaerotilus natans subsp. sulfidivorans D-507.</title>
        <authorList>
            <person name="Fomenkov A."/>
            <person name="Gridneva E."/>
            <person name="Smolyakov D."/>
            <person name="Dubinina G."/>
            <person name="Vincze T."/>
            <person name="Grabovich M."/>
            <person name="Roberts R.J."/>
        </authorList>
    </citation>
    <scope>NUCLEOTIDE SEQUENCE [LARGE SCALE GENOMIC DNA]</scope>
    <source>
        <strain evidence="2 3">D-507</strain>
    </source>
</reference>
<evidence type="ECO:0000313" key="2">
    <source>
        <dbReference type="EMBL" id="QEM99448.1"/>
    </source>
</evidence>
<dbReference type="EMBL" id="CP035708">
    <property type="protein sequence ID" value="QEM99448.1"/>
    <property type="molecule type" value="Genomic_DNA"/>
</dbReference>
<gene>
    <name evidence="1" type="ORF">ABIC99_002616</name>
    <name evidence="2" type="ORF">EWH46_00785</name>
</gene>
<evidence type="ECO:0000313" key="1">
    <source>
        <dbReference type="EMBL" id="MET3604795.1"/>
    </source>
</evidence>
<evidence type="ECO:0000313" key="4">
    <source>
        <dbReference type="Proteomes" id="UP001549111"/>
    </source>
</evidence>
<dbReference type="Proteomes" id="UP000323522">
    <property type="component" value="Chromosome"/>
</dbReference>
<evidence type="ECO:0000313" key="3">
    <source>
        <dbReference type="Proteomes" id="UP000323522"/>
    </source>
</evidence>